<comment type="caution">
    <text evidence="1">The sequence shown here is derived from an EMBL/GenBank/DDBJ whole genome shotgun (WGS) entry which is preliminary data.</text>
</comment>
<sequence>MGYYLADDIYPQWATLVKTIPMPQGDKRKLFAQHQEAARKDVGVHLECFNLDSQLYVAWCVIAPNNDVSTNDTHNGPHPNLAPYLQIRAQIQDMRAHLQHDLVEHIWQRFGHDDQQN</sequence>
<keyword evidence="2" id="KW-1185">Reference proteome</keyword>
<proteinExistence type="predicted"/>
<protein>
    <submittedName>
        <fullName evidence="1">Uncharacterized protein</fullName>
    </submittedName>
</protein>
<dbReference type="EMBL" id="CASHSV030000013">
    <property type="protein sequence ID" value="CAJ2637096.1"/>
    <property type="molecule type" value="Genomic_DNA"/>
</dbReference>
<gene>
    <name evidence="1" type="ORF">MILVUS5_LOCUS7493</name>
</gene>
<organism evidence="1 2">
    <name type="scientific">Trifolium pratense</name>
    <name type="common">Red clover</name>
    <dbReference type="NCBI Taxonomy" id="57577"/>
    <lineage>
        <taxon>Eukaryota</taxon>
        <taxon>Viridiplantae</taxon>
        <taxon>Streptophyta</taxon>
        <taxon>Embryophyta</taxon>
        <taxon>Tracheophyta</taxon>
        <taxon>Spermatophyta</taxon>
        <taxon>Magnoliopsida</taxon>
        <taxon>eudicotyledons</taxon>
        <taxon>Gunneridae</taxon>
        <taxon>Pentapetalae</taxon>
        <taxon>rosids</taxon>
        <taxon>fabids</taxon>
        <taxon>Fabales</taxon>
        <taxon>Fabaceae</taxon>
        <taxon>Papilionoideae</taxon>
        <taxon>50 kb inversion clade</taxon>
        <taxon>NPAAA clade</taxon>
        <taxon>Hologalegina</taxon>
        <taxon>IRL clade</taxon>
        <taxon>Trifolieae</taxon>
        <taxon>Trifolium</taxon>
    </lineage>
</organism>
<accession>A0ACB0IZ18</accession>
<reference evidence="1" key="1">
    <citation type="submission" date="2023-10" db="EMBL/GenBank/DDBJ databases">
        <authorList>
            <person name="Rodriguez Cubillos JULIANA M."/>
            <person name="De Vega J."/>
        </authorList>
    </citation>
    <scope>NUCLEOTIDE SEQUENCE</scope>
</reference>
<evidence type="ECO:0000313" key="2">
    <source>
        <dbReference type="Proteomes" id="UP001177021"/>
    </source>
</evidence>
<name>A0ACB0IZ18_TRIPR</name>
<evidence type="ECO:0000313" key="1">
    <source>
        <dbReference type="EMBL" id="CAJ2637096.1"/>
    </source>
</evidence>
<dbReference type="Proteomes" id="UP001177021">
    <property type="component" value="Unassembled WGS sequence"/>
</dbReference>